<dbReference type="AlphaFoldDB" id="A0A0P5G2P9"/>
<organism evidence="1">
    <name type="scientific">Daphnia magna</name>
    <dbReference type="NCBI Taxonomy" id="35525"/>
    <lineage>
        <taxon>Eukaryota</taxon>
        <taxon>Metazoa</taxon>
        <taxon>Ecdysozoa</taxon>
        <taxon>Arthropoda</taxon>
        <taxon>Crustacea</taxon>
        <taxon>Branchiopoda</taxon>
        <taxon>Diplostraca</taxon>
        <taxon>Cladocera</taxon>
        <taxon>Anomopoda</taxon>
        <taxon>Daphniidae</taxon>
        <taxon>Daphnia</taxon>
    </lineage>
</organism>
<dbReference type="EMBL" id="GDIP01234189">
    <property type="protein sequence ID" value="JAI89212.1"/>
    <property type="molecule type" value="Transcribed_RNA"/>
</dbReference>
<reference evidence="1" key="1">
    <citation type="submission" date="2015-10" db="EMBL/GenBank/DDBJ databases">
        <title>Daphnia magna gene sets from two clonal populations assembled and annotated with EvidentialGene.</title>
        <authorList>
            <person name="Gilbert D."/>
            <person name="Podicheti R."/>
            <person name="Orsini L."/>
            <person name="Colbourne J."/>
            <person name="Pfrender M."/>
        </authorList>
    </citation>
    <scope>NUCLEOTIDE SEQUENCE</scope>
</reference>
<sequence length="78" mass="8950">MLLEGDHTTDPFFKSRVTGKSYRRSQCVFLSEICGHAKTLALCVCKSKSCQGTRDLAQMPKRWFSLHESKKKTFFFGI</sequence>
<name>A0A0P5G2P9_9CRUS</name>
<accession>A0A0P5G2P9</accession>
<evidence type="ECO:0000313" key="1">
    <source>
        <dbReference type="EMBL" id="JAI89212.1"/>
    </source>
</evidence>
<proteinExistence type="predicted"/>
<protein>
    <submittedName>
        <fullName evidence="1">Uncharacterized protein</fullName>
    </submittedName>
</protein>
<reference evidence="1" key="2">
    <citation type="submission" date="2015-10" db="EMBL/GenBank/DDBJ databases">
        <authorList>
            <person name="Gilbert D.G."/>
        </authorList>
    </citation>
    <scope>NUCLEOTIDE SEQUENCE</scope>
</reference>